<reference evidence="2 3" key="1">
    <citation type="submission" date="2018-05" db="EMBL/GenBank/DDBJ databases">
        <title>Complete genome sequence of Flagellimonas aquimarina ECD12 isolated from seaweed Ecklonia cava.</title>
        <authorList>
            <person name="Choi S."/>
            <person name="Seong C."/>
        </authorList>
    </citation>
    <scope>NUCLEOTIDE SEQUENCE [LARGE SCALE GENOMIC DNA]</scope>
    <source>
        <strain evidence="2 3">ECD12</strain>
    </source>
</reference>
<name>A0A316L0A5_9FLAO</name>
<sequence length="349" mass="42564">MCHYPMLLALIVNFLHYFYLPNNSDMSHDSGFVFNLFLKRKLPPFYYNPIRNTVSNKELTSLPWIDIQLKDSSHVLVTDIPDYLDIEVRKEGKNLKMKRVRQYKGFLCNLSGYENHLDYLKDNFSKKTVRNINAKKRQLEFRHAISYIFYYGEIDKSHYDFLFEQFYILLQKRFDEKRIHNRYLLEWKKHYEMVYPKIMRKEASLFVIYREEEPIAIALDFYLEDISFGYIQVFNSDYKNYYIGDICMVKRLEWLLANNISVFDFLMGQTYYKMKWSNLEYFYHHHLFYKHNSVIAFAKMCFMAGKLELRQFLRDRGLPGKKFSMDKYLFRRMSKKLKNFDWKNPQSSS</sequence>
<dbReference type="AlphaFoldDB" id="A0A316L0A5"/>
<dbReference type="Gene3D" id="3.40.630.30">
    <property type="match status" value="1"/>
</dbReference>
<dbReference type="InterPro" id="IPR016181">
    <property type="entry name" value="Acyl_CoA_acyltransferase"/>
</dbReference>
<dbReference type="EMBL" id="QGEG01000002">
    <property type="protein sequence ID" value="PWL38505.1"/>
    <property type="molecule type" value="Genomic_DNA"/>
</dbReference>
<gene>
    <name evidence="2" type="ORF">DKG77_09590</name>
</gene>
<dbReference type="Pfam" id="PF13480">
    <property type="entry name" value="Acetyltransf_6"/>
    <property type="match status" value="1"/>
</dbReference>
<dbReference type="OrthoDB" id="1422531at2"/>
<comment type="caution">
    <text evidence="2">The sequence shown here is derived from an EMBL/GenBank/DDBJ whole genome shotgun (WGS) entry which is preliminary data.</text>
</comment>
<organism evidence="2 3">
    <name type="scientific">Flagellimonas aquimarina</name>
    <dbReference type="NCBI Taxonomy" id="2201895"/>
    <lineage>
        <taxon>Bacteria</taxon>
        <taxon>Pseudomonadati</taxon>
        <taxon>Bacteroidota</taxon>
        <taxon>Flavobacteriia</taxon>
        <taxon>Flavobacteriales</taxon>
        <taxon>Flavobacteriaceae</taxon>
        <taxon>Flagellimonas</taxon>
    </lineage>
</organism>
<evidence type="ECO:0000259" key="1">
    <source>
        <dbReference type="Pfam" id="PF13480"/>
    </source>
</evidence>
<dbReference type="InterPro" id="IPR038740">
    <property type="entry name" value="BioF2-like_GNAT_dom"/>
</dbReference>
<proteinExistence type="predicted"/>
<keyword evidence="3" id="KW-1185">Reference proteome</keyword>
<dbReference type="Proteomes" id="UP000245762">
    <property type="component" value="Unassembled WGS sequence"/>
</dbReference>
<evidence type="ECO:0000313" key="2">
    <source>
        <dbReference type="EMBL" id="PWL38505.1"/>
    </source>
</evidence>
<feature type="domain" description="BioF2-like acetyltransferase" evidence="1">
    <location>
        <begin position="127"/>
        <end position="273"/>
    </location>
</feature>
<accession>A0A316L0A5</accession>
<protein>
    <recommendedName>
        <fullName evidence="1">BioF2-like acetyltransferase domain-containing protein</fullName>
    </recommendedName>
</protein>
<dbReference type="SUPFAM" id="SSF55729">
    <property type="entry name" value="Acyl-CoA N-acyltransferases (Nat)"/>
    <property type="match status" value="1"/>
</dbReference>
<evidence type="ECO:0000313" key="3">
    <source>
        <dbReference type="Proteomes" id="UP000245762"/>
    </source>
</evidence>